<reference evidence="2" key="1">
    <citation type="submission" date="2015-11" db="EMBL/GenBank/DDBJ databases">
        <title>De novo transcriptome assembly of four potential Pierce s Disease insect vectors from Arizona vineyards.</title>
        <authorList>
            <person name="Tassone E.E."/>
        </authorList>
    </citation>
    <scope>NUCLEOTIDE SEQUENCE</scope>
</reference>
<accession>A0A1B6GGR0</accession>
<name>A0A1B6GGR0_9HEMI</name>
<feature type="compositionally biased region" description="Basic and acidic residues" evidence="1">
    <location>
        <begin position="66"/>
        <end position="89"/>
    </location>
</feature>
<proteinExistence type="predicted"/>
<protein>
    <submittedName>
        <fullName evidence="2">Uncharacterized protein</fullName>
    </submittedName>
</protein>
<feature type="compositionally biased region" description="Polar residues" evidence="1">
    <location>
        <begin position="90"/>
        <end position="100"/>
    </location>
</feature>
<dbReference type="EMBL" id="GECZ01008152">
    <property type="protein sequence ID" value="JAS61617.1"/>
    <property type="molecule type" value="Transcribed_RNA"/>
</dbReference>
<evidence type="ECO:0000313" key="2">
    <source>
        <dbReference type="EMBL" id="JAS61617.1"/>
    </source>
</evidence>
<feature type="non-terminal residue" evidence="2">
    <location>
        <position position="106"/>
    </location>
</feature>
<feature type="non-terminal residue" evidence="2">
    <location>
        <position position="1"/>
    </location>
</feature>
<organism evidence="2">
    <name type="scientific">Cuerna arida</name>
    <dbReference type="NCBI Taxonomy" id="1464854"/>
    <lineage>
        <taxon>Eukaryota</taxon>
        <taxon>Metazoa</taxon>
        <taxon>Ecdysozoa</taxon>
        <taxon>Arthropoda</taxon>
        <taxon>Hexapoda</taxon>
        <taxon>Insecta</taxon>
        <taxon>Pterygota</taxon>
        <taxon>Neoptera</taxon>
        <taxon>Paraneoptera</taxon>
        <taxon>Hemiptera</taxon>
        <taxon>Auchenorrhyncha</taxon>
        <taxon>Membracoidea</taxon>
        <taxon>Cicadellidae</taxon>
        <taxon>Cicadellinae</taxon>
        <taxon>Proconiini</taxon>
        <taxon>Cuerna</taxon>
    </lineage>
</organism>
<sequence length="106" mass="11556">PAFQGLANILPFQPPRRRRPILAVLDLLQKRYNLADDHVQNTNVGIKIGGSDKPVNGSSTSTGSVSKDKVRPDSNDKTEVNDSQLHESSNENTNKTSVKANDSEKS</sequence>
<gene>
    <name evidence="2" type="ORF">g.45865</name>
</gene>
<dbReference type="AlphaFoldDB" id="A0A1B6GGR0"/>
<feature type="region of interest" description="Disordered" evidence="1">
    <location>
        <begin position="44"/>
        <end position="106"/>
    </location>
</feature>
<evidence type="ECO:0000256" key="1">
    <source>
        <dbReference type="SAM" id="MobiDB-lite"/>
    </source>
</evidence>